<accession>A0ACC1C0N8</accession>
<protein>
    <submittedName>
        <fullName evidence="1">Uncharacterized protein</fullName>
    </submittedName>
</protein>
<name>A0ACC1C0N8_9ROSI</name>
<comment type="caution">
    <text evidence="1">The sequence shown here is derived from an EMBL/GenBank/DDBJ whole genome shotgun (WGS) entry which is preliminary data.</text>
</comment>
<dbReference type="EMBL" id="CM047898">
    <property type="protein sequence ID" value="KAJ0105714.1"/>
    <property type="molecule type" value="Genomic_DNA"/>
</dbReference>
<dbReference type="Proteomes" id="UP001164250">
    <property type="component" value="Chromosome 2"/>
</dbReference>
<gene>
    <name evidence="1" type="ORF">Patl1_18533</name>
</gene>
<keyword evidence="2" id="KW-1185">Reference proteome</keyword>
<organism evidence="1 2">
    <name type="scientific">Pistacia atlantica</name>
    <dbReference type="NCBI Taxonomy" id="434234"/>
    <lineage>
        <taxon>Eukaryota</taxon>
        <taxon>Viridiplantae</taxon>
        <taxon>Streptophyta</taxon>
        <taxon>Embryophyta</taxon>
        <taxon>Tracheophyta</taxon>
        <taxon>Spermatophyta</taxon>
        <taxon>Magnoliopsida</taxon>
        <taxon>eudicotyledons</taxon>
        <taxon>Gunneridae</taxon>
        <taxon>Pentapetalae</taxon>
        <taxon>rosids</taxon>
        <taxon>malvids</taxon>
        <taxon>Sapindales</taxon>
        <taxon>Anacardiaceae</taxon>
        <taxon>Pistacia</taxon>
    </lineage>
</organism>
<evidence type="ECO:0000313" key="2">
    <source>
        <dbReference type="Proteomes" id="UP001164250"/>
    </source>
</evidence>
<evidence type="ECO:0000313" key="1">
    <source>
        <dbReference type="EMBL" id="KAJ0105714.1"/>
    </source>
</evidence>
<proteinExistence type="predicted"/>
<reference evidence="2" key="1">
    <citation type="journal article" date="2023" name="G3 (Bethesda)">
        <title>Genome assembly and association tests identify interacting loci associated with vigor, precocity, and sex in interspecific pistachio rootstocks.</title>
        <authorList>
            <person name="Palmer W."/>
            <person name="Jacygrad E."/>
            <person name="Sagayaradj S."/>
            <person name="Cavanaugh K."/>
            <person name="Han R."/>
            <person name="Bertier L."/>
            <person name="Beede B."/>
            <person name="Kafkas S."/>
            <person name="Golino D."/>
            <person name="Preece J."/>
            <person name="Michelmore R."/>
        </authorList>
    </citation>
    <scope>NUCLEOTIDE SEQUENCE [LARGE SCALE GENOMIC DNA]</scope>
</reference>
<sequence length="138" mass="14525">MASKSLASTALLLALDLLFFTLVTSTNVPACTTTPPKNHNHNGHPKPKPSKETCPRDAVKLGVCANVLKSLFNLELGKPPKKPCCSLLEGLVDLEAAVCLCSALKANVLGIVNLNIPISLSLLLNYCGKDVPSGFQCA</sequence>